<dbReference type="Pfam" id="PF19054">
    <property type="entry name" value="DUF5753"/>
    <property type="match status" value="1"/>
</dbReference>
<gene>
    <name evidence="2" type="ORF">Voc01_048740</name>
</gene>
<sequence>MPPKPQRRTPTVRGRQLGIELKRLRVAAGMTADQVADEIGCSQGKVSRIELAQTGVSKGDLFLMLALYGVTKQEQQDQFWRLAREARGRGWWEDYRDIIASSLSTYIAFEAEASELHTWSWGTINGLLQTEAYARATFTGEPAGRNRTSNEVSKLVEARLSRQQRLADGALKLWAVLDESLLRRPIGGHAVLRDQLDYLLAPPANVTIQVLEQQTIWHAGLNGAFTVMDFPGHPSVVFVETLTGDLDVEGEDDVARFTLAFDYLRAEAVGVQASRDIIARARDECE</sequence>
<proteinExistence type="predicted"/>
<dbReference type="PROSITE" id="PS50943">
    <property type="entry name" value="HTH_CROC1"/>
    <property type="match status" value="1"/>
</dbReference>
<dbReference type="Gene3D" id="1.10.260.40">
    <property type="entry name" value="lambda repressor-like DNA-binding domains"/>
    <property type="match status" value="1"/>
</dbReference>
<dbReference type="SMART" id="SM00530">
    <property type="entry name" value="HTH_XRE"/>
    <property type="match status" value="1"/>
</dbReference>
<dbReference type="InterPro" id="IPR010982">
    <property type="entry name" value="Lambda_DNA-bd_dom_sf"/>
</dbReference>
<feature type="domain" description="HTH cro/C1-type" evidence="1">
    <location>
        <begin position="21"/>
        <end position="75"/>
    </location>
</feature>
<accession>A0A8J4EFD3</accession>
<dbReference type="SUPFAM" id="SSF47413">
    <property type="entry name" value="lambda repressor-like DNA-binding domains"/>
    <property type="match status" value="1"/>
</dbReference>
<dbReference type="Proteomes" id="UP000635606">
    <property type="component" value="Unassembled WGS sequence"/>
</dbReference>
<reference evidence="2" key="1">
    <citation type="submission" date="2021-01" db="EMBL/GenBank/DDBJ databases">
        <title>Whole genome shotgun sequence of Virgisporangium ochraceum NBRC 16418.</title>
        <authorList>
            <person name="Komaki H."/>
            <person name="Tamura T."/>
        </authorList>
    </citation>
    <scope>NUCLEOTIDE SEQUENCE</scope>
    <source>
        <strain evidence="2">NBRC 16418</strain>
    </source>
</reference>
<dbReference type="RefSeq" id="WP_203929875.1">
    <property type="nucleotide sequence ID" value="NZ_BOPH01000072.1"/>
</dbReference>
<dbReference type="AlphaFoldDB" id="A0A8J4EFD3"/>
<dbReference type="CDD" id="cd00093">
    <property type="entry name" value="HTH_XRE"/>
    <property type="match status" value="1"/>
</dbReference>
<name>A0A8J4EFD3_9ACTN</name>
<dbReference type="EMBL" id="BOPH01000072">
    <property type="protein sequence ID" value="GIJ69957.1"/>
    <property type="molecule type" value="Genomic_DNA"/>
</dbReference>
<keyword evidence="3" id="KW-1185">Reference proteome</keyword>
<dbReference type="InterPro" id="IPR001387">
    <property type="entry name" value="Cro/C1-type_HTH"/>
</dbReference>
<evidence type="ECO:0000259" key="1">
    <source>
        <dbReference type="PROSITE" id="PS50943"/>
    </source>
</evidence>
<dbReference type="Pfam" id="PF13560">
    <property type="entry name" value="HTH_31"/>
    <property type="match status" value="1"/>
</dbReference>
<dbReference type="InterPro" id="IPR043917">
    <property type="entry name" value="DUF5753"/>
</dbReference>
<evidence type="ECO:0000313" key="2">
    <source>
        <dbReference type="EMBL" id="GIJ69957.1"/>
    </source>
</evidence>
<evidence type="ECO:0000313" key="3">
    <source>
        <dbReference type="Proteomes" id="UP000635606"/>
    </source>
</evidence>
<comment type="caution">
    <text evidence="2">The sequence shown here is derived from an EMBL/GenBank/DDBJ whole genome shotgun (WGS) entry which is preliminary data.</text>
</comment>
<organism evidence="2 3">
    <name type="scientific">Virgisporangium ochraceum</name>
    <dbReference type="NCBI Taxonomy" id="65505"/>
    <lineage>
        <taxon>Bacteria</taxon>
        <taxon>Bacillati</taxon>
        <taxon>Actinomycetota</taxon>
        <taxon>Actinomycetes</taxon>
        <taxon>Micromonosporales</taxon>
        <taxon>Micromonosporaceae</taxon>
        <taxon>Virgisporangium</taxon>
    </lineage>
</organism>
<dbReference type="GO" id="GO:0003677">
    <property type="term" value="F:DNA binding"/>
    <property type="evidence" value="ECO:0007669"/>
    <property type="project" value="InterPro"/>
</dbReference>
<protein>
    <submittedName>
        <fullName evidence="2">Transcriptional regulator</fullName>
    </submittedName>
</protein>